<evidence type="ECO:0000313" key="2">
    <source>
        <dbReference type="EMBL" id="UZH54902.1"/>
    </source>
</evidence>
<keyword evidence="1" id="KW-0472">Membrane</keyword>
<keyword evidence="1" id="KW-0812">Transmembrane</keyword>
<feature type="transmembrane region" description="Helical" evidence="1">
    <location>
        <begin position="6"/>
        <end position="29"/>
    </location>
</feature>
<dbReference type="EMBL" id="CP069620">
    <property type="protein sequence ID" value="UZH54902.1"/>
    <property type="molecule type" value="Genomic_DNA"/>
</dbReference>
<reference evidence="2" key="1">
    <citation type="submission" date="2021-02" db="EMBL/GenBank/DDBJ databases">
        <title>Salinimicrobium sp. nov. isolated from seawater in Tongyeong, Republic of Korea.</title>
        <authorList>
            <person name="Lee S.-J."/>
        </authorList>
    </citation>
    <scope>NUCLEOTIDE SEQUENCE</scope>
    <source>
        <strain evidence="2">HN-2-9-2</strain>
    </source>
</reference>
<evidence type="ECO:0000256" key="1">
    <source>
        <dbReference type="SAM" id="Phobius"/>
    </source>
</evidence>
<gene>
    <name evidence="2" type="ORF">JRG66_13155</name>
</gene>
<dbReference type="InterPro" id="IPR057695">
    <property type="entry name" value="DUF7935"/>
</dbReference>
<keyword evidence="1" id="KW-1133">Transmembrane helix</keyword>
<dbReference type="RefSeq" id="WP_265163245.1">
    <property type="nucleotide sequence ID" value="NZ_CP069620.1"/>
</dbReference>
<protein>
    <submittedName>
        <fullName evidence="2">Uncharacterized protein</fullName>
    </submittedName>
</protein>
<sequence length="173" mass="19960">MTEDSILELLFYLLPAVVVGVIAFYFFNLHTRNEERRRRYLLHREAQKQALPLRLQAYERMALFLERIAPGNLLVRVKPSGSEKEDYASLLIKSIEQEFEHNLAQQIYISEACWNVIKASKNATINNIRKIAGREEITSANDLRQQIANSLIDQQPPSETGLAYIKKEVGSLW</sequence>
<proteinExistence type="predicted"/>
<organism evidence="2 3">
    <name type="scientific">Salinimicrobium tongyeongense</name>
    <dbReference type="NCBI Taxonomy" id="2809707"/>
    <lineage>
        <taxon>Bacteria</taxon>
        <taxon>Pseudomonadati</taxon>
        <taxon>Bacteroidota</taxon>
        <taxon>Flavobacteriia</taxon>
        <taxon>Flavobacteriales</taxon>
        <taxon>Flavobacteriaceae</taxon>
        <taxon>Salinimicrobium</taxon>
    </lineage>
</organism>
<name>A0ABY6NPU1_9FLAO</name>
<dbReference type="Pfam" id="PF25589">
    <property type="entry name" value="DUF7935"/>
    <property type="match status" value="1"/>
</dbReference>
<keyword evidence="3" id="KW-1185">Reference proteome</keyword>
<evidence type="ECO:0000313" key="3">
    <source>
        <dbReference type="Proteomes" id="UP001163981"/>
    </source>
</evidence>
<accession>A0ABY6NPU1</accession>
<dbReference type="Proteomes" id="UP001163981">
    <property type="component" value="Chromosome"/>
</dbReference>